<dbReference type="InterPro" id="IPR024077">
    <property type="entry name" value="Neurolysin/TOP_dom2"/>
</dbReference>
<dbReference type="Pfam" id="PF01432">
    <property type="entry name" value="Peptidase_M3"/>
    <property type="match status" value="1"/>
</dbReference>
<dbReference type="Proteomes" id="UP000578569">
    <property type="component" value="Unassembled WGS sequence"/>
</dbReference>
<proteinExistence type="inferred from homology"/>
<dbReference type="Gene3D" id="1.10.1370.10">
    <property type="entry name" value="Neurolysin, domain 3"/>
    <property type="match status" value="1"/>
</dbReference>
<evidence type="ECO:0000313" key="9">
    <source>
        <dbReference type="EMBL" id="MBB3764122.1"/>
    </source>
</evidence>
<evidence type="ECO:0000313" key="10">
    <source>
        <dbReference type="Proteomes" id="UP000578569"/>
    </source>
</evidence>
<keyword evidence="4 7" id="KW-0378">Hydrolase</keyword>
<dbReference type="EMBL" id="JACICF010000001">
    <property type="protein sequence ID" value="MBB3764122.1"/>
    <property type="molecule type" value="Genomic_DNA"/>
</dbReference>
<dbReference type="SUPFAM" id="SSF55486">
    <property type="entry name" value="Metalloproteases ('zincins'), catalytic domain"/>
    <property type="match status" value="1"/>
</dbReference>
<dbReference type="PROSITE" id="PS51257">
    <property type="entry name" value="PROKAR_LIPOPROTEIN"/>
    <property type="match status" value="1"/>
</dbReference>
<dbReference type="InterPro" id="IPR001567">
    <property type="entry name" value="Pept_M3A_M3B_dom"/>
</dbReference>
<dbReference type="GO" id="GO:0006508">
    <property type="term" value="P:proteolysis"/>
    <property type="evidence" value="ECO:0007669"/>
    <property type="project" value="UniProtKB-KW"/>
</dbReference>
<evidence type="ECO:0000256" key="2">
    <source>
        <dbReference type="ARBA" id="ARBA00022670"/>
    </source>
</evidence>
<protein>
    <submittedName>
        <fullName evidence="9">Peptidyl-dipeptidase Dcp</fullName>
        <ecNumber evidence="9">3.4.15.5</ecNumber>
    </submittedName>
</protein>
<evidence type="ECO:0000256" key="5">
    <source>
        <dbReference type="ARBA" id="ARBA00022833"/>
    </source>
</evidence>
<dbReference type="PANTHER" id="PTHR43660">
    <property type="entry name" value="DIPEPTIDYL CARBOXYPEPTIDASE"/>
    <property type="match status" value="1"/>
</dbReference>
<evidence type="ECO:0000256" key="6">
    <source>
        <dbReference type="ARBA" id="ARBA00023049"/>
    </source>
</evidence>
<dbReference type="CDD" id="cd06456">
    <property type="entry name" value="M3A_DCP"/>
    <property type="match status" value="1"/>
</dbReference>
<dbReference type="GO" id="GO:0004180">
    <property type="term" value="F:carboxypeptidase activity"/>
    <property type="evidence" value="ECO:0007669"/>
    <property type="project" value="UniProtKB-KW"/>
</dbReference>
<gene>
    <name evidence="9" type="ORF">FHS50_001145</name>
</gene>
<keyword evidence="9" id="KW-0121">Carboxypeptidase</keyword>
<dbReference type="InterPro" id="IPR034005">
    <property type="entry name" value="M3A_DCP"/>
</dbReference>
<sequence>MKKLLLATGSILGLSACGTIGEDAAVMSAEAIAVAAADRMEAEAEAQNPVLAEWTGPYGGVPQWQDYEVSMIDDAYPVAINAYLAEIEAIANNPAAPTFANTIDALELSGELLDRVNAISGLYSSNLSTPEVQELEAKWSPRLSAAYDKVTLNPKLFARIKELYEKRNALNLSAQQERVLTRRYESYVRNGALLDAAGKEQLSAYNQELAGLFSEFSKRVLADESTYTAVPEARMAGVPDDVKSAARTLAQSEGLGDGMYAIKNTRSMVDPVLTGATDRKLREEVWRDFVNRGDNGDGNDTNALIAKIVKLRAERADLLGYESHAHWRMQDTMAKTPSRAMDLMMRVWPAAVARVDEEVEEMMPFAKADGLSEIKPWDYLYYLEKLREAKYDLSADELKPYFELNNMVEGMFWSAEQLYDIKLTENTGTVPVYHPDIRTFDVSNAKTGENIGLFYFDTFARDGKRSGAWMNTFRFSTKLEGDEPGLFTNNNNFNKPAPGEPVLISLDDAKTLWHEFGHAIHYMLVDVDYPSLAGQQRDFVEYPSQVNENWLLSEPILKRFAVHYQTGEPMPAELLQKIEASSTFGQGYATVQYLSSALVDMALHTDPDGVEDIDAFERETLALLDMPEETVMRHRLPQFNHLFSSDAYSAGYYSYLWSETMDADTWAAFEAAGDVYDRKIADAFRIHILSTGNATDRAEAYRAFRGRDPDVRALLERRGFPTGE</sequence>
<evidence type="ECO:0000256" key="4">
    <source>
        <dbReference type="ARBA" id="ARBA00022801"/>
    </source>
</evidence>
<comment type="cofactor">
    <cofactor evidence="7">
        <name>Zn(2+)</name>
        <dbReference type="ChEBI" id="CHEBI:29105"/>
    </cofactor>
    <text evidence="7">Binds 1 zinc ion.</text>
</comment>
<dbReference type="InterPro" id="IPR024079">
    <property type="entry name" value="MetalloPept_cat_dom_sf"/>
</dbReference>
<evidence type="ECO:0000256" key="1">
    <source>
        <dbReference type="ARBA" id="ARBA00006040"/>
    </source>
</evidence>
<evidence type="ECO:0000256" key="7">
    <source>
        <dbReference type="RuleBase" id="RU003435"/>
    </source>
</evidence>
<feature type="domain" description="Peptidase M3A/M3B catalytic" evidence="8">
    <location>
        <begin position="273"/>
        <end position="719"/>
    </location>
</feature>
<reference evidence="9 10" key="1">
    <citation type="submission" date="2020-08" db="EMBL/GenBank/DDBJ databases">
        <title>Genomic Encyclopedia of Type Strains, Phase IV (KMG-IV): sequencing the most valuable type-strain genomes for metagenomic binning, comparative biology and taxonomic classification.</title>
        <authorList>
            <person name="Goeker M."/>
        </authorList>
    </citation>
    <scope>NUCLEOTIDE SEQUENCE [LARGE SCALE GENOMIC DNA]</scope>
    <source>
        <strain evidence="9 10">DSM 24194</strain>
    </source>
</reference>
<comment type="similarity">
    <text evidence="1 7">Belongs to the peptidase M3 family.</text>
</comment>
<dbReference type="PANTHER" id="PTHR43660:SF1">
    <property type="entry name" value="DIPEPTIDYL CARBOXYPEPTIDASE"/>
    <property type="match status" value="1"/>
</dbReference>
<dbReference type="FunFam" id="3.40.390.10:FF:000009">
    <property type="entry name" value="Oligopeptidase A"/>
    <property type="match status" value="1"/>
</dbReference>
<evidence type="ECO:0000259" key="8">
    <source>
        <dbReference type="Pfam" id="PF01432"/>
    </source>
</evidence>
<keyword evidence="10" id="KW-1185">Reference proteome</keyword>
<keyword evidence="6 7" id="KW-0482">Metalloprotease</keyword>
<dbReference type="AlphaFoldDB" id="A0A839Z3D6"/>
<keyword evidence="2 7" id="KW-0645">Protease</keyword>
<accession>A0A839Z3D6</accession>
<name>A0A839Z3D6_9SPHN</name>
<dbReference type="RefSeq" id="WP_246332964.1">
    <property type="nucleotide sequence ID" value="NZ_JACICF010000001.1"/>
</dbReference>
<dbReference type="GO" id="GO:0008241">
    <property type="term" value="F:peptidyl-dipeptidase activity"/>
    <property type="evidence" value="ECO:0007669"/>
    <property type="project" value="UniProtKB-EC"/>
</dbReference>
<keyword evidence="5 7" id="KW-0862">Zinc</keyword>
<dbReference type="GO" id="GO:0005829">
    <property type="term" value="C:cytosol"/>
    <property type="evidence" value="ECO:0007669"/>
    <property type="project" value="TreeGrafter"/>
</dbReference>
<comment type="caution">
    <text evidence="9">The sequence shown here is derived from an EMBL/GenBank/DDBJ whole genome shotgun (WGS) entry which is preliminary data.</text>
</comment>
<dbReference type="GO" id="GO:0004222">
    <property type="term" value="F:metalloendopeptidase activity"/>
    <property type="evidence" value="ECO:0007669"/>
    <property type="project" value="InterPro"/>
</dbReference>
<organism evidence="9 10">
    <name type="scientific">Sphingomicrobium lutaoense</name>
    <dbReference type="NCBI Taxonomy" id="515949"/>
    <lineage>
        <taxon>Bacteria</taxon>
        <taxon>Pseudomonadati</taxon>
        <taxon>Pseudomonadota</taxon>
        <taxon>Alphaproteobacteria</taxon>
        <taxon>Sphingomonadales</taxon>
        <taxon>Sphingomonadaceae</taxon>
        <taxon>Sphingomicrobium</taxon>
    </lineage>
</organism>
<dbReference type="Gene3D" id="3.40.390.10">
    <property type="entry name" value="Collagenase (Catalytic Domain)"/>
    <property type="match status" value="1"/>
</dbReference>
<dbReference type="InterPro" id="IPR045090">
    <property type="entry name" value="Pept_M3A_M3B"/>
</dbReference>
<keyword evidence="3 7" id="KW-0479">Metal-binding</keyword>
<dbReference type="EC" id="3.4.15.5" evidence="9"/>
<evidence type="ECO:0000256" key="3">
    <source>
        <dbReference type="ARBA" id="ARBA00022723"/>
    </source>
</evidence>
<dbReference type="GO" id="GO:0046872">
    <property type="term" value="F:metal ion binding"/>
    <property type="evidence" value="ECO:0007669"/>
    <property type="project" value="UniProtKB-UniRule"/>
</dbReference>